<dbReference type="Proteomes" id="UP001430796">
    <property type="component" value="Unassembled WGS sequence"/>
</dbReference>
<dbReference type="InterPro" id="IPR007684">
    <property type="entry name" value="Znf_Ogr/Delta"/>
</dbReference>
<reference evidence="2" key="1">
    <citation type="submission" date="2022-01" db="EMBL/GenBank/DDBJ databases">
        <title>Lysobacter chinensis sp. nov., a bacterium isolated from cow dung compost.</title>
        <authorList>
            <person name="Liu Y."/>
        </authorList>
    </citation>
    <scope>NUCLEOTIDE SEQUENCE</scope>
    <source>
        <strain evidence="2">TLK-CK17</strain>
    </source>
</reference>
<proteinExistence type="predicted"/>
<comment type="caution">
    <text evidence="2">The sequence shown here is derived from an EMBL/GenBank/DDBJ whole genome shotgun (WGS) entry which is preliminary data.</text>
</comment>
<evidence type="ECO:0000313" key="3">
    <source>
        <dbReference type="Proteomes" id="UP001430796"/>
    </source>
</evidence>
<evidence type="ECO:0000259" key="1">
    <source>
        <dbReference type="Pfam" id="PF04606"/>
    </source>
</evidence>
<evidence type="ECO:0000313" key="2">
    <source>
        <dbReference type="EMBL" id="MCF7223108.1"/>
    </source>
</evidence>
<gene>
    <name evidence="2" type="ORF">L3V18_15120</name>
</gene>
<reference evidence="2" key="2">
    <citation type="submission" date="2022-01" db="EMBL/GenBank/DDBJ databases">
        <authorList>
            <person name="Zhou L.Y."/>
        </authorList>
    </citation>
    <scope>NUCLEOTIDE SEQUENCE</scope>
    <source>
        <strain evidence="2">TLK-CK17</strain>
    </source>
</reference>
<accession>A0ABS9HWF9</accession>
<dbReference type="Pfam" id="PF04606">
    <property type="entry name" value="Ogr_Delta"/>
    <property type="match status" value="1"/>
</dbReference>
<protein>
    <submittedName>
        <fullName evidence="2">Ogr/Delta-like zinc finger family protein</fullName>
    </submittedName>
</protein>
<organism evidence="2 3">
    <name type="scientific">Marilutibacter chinensis</name>
    <dbReference type="NCBI Taxonomy" id="2912247"/>
    <lineage>
        <taxon>Bacteria</taxon>
        <taxon>Pseudomonadati</taxon>
        <taxon>Pseudomonadota</taxon>
        <taxon>Gammaproteobacteria</taxon>
        <taxon>Lysobacterales</taxon>
        <taxon>Lysobacteraceae</taxon>
        <taxon>Marilutibacter</taxon>
    </lineage>
</organism>
<sequence>MYREVTYACRNFHCGHVFVCNLEAVRTLSPSAIPDPEVQLPLSSHVRRDMLAHQLQHHVEAAYEPA</sequence>
<keyword evidence="3" id="KW-1185">Reference proteome</keyword>
<dbReference type="EMBL" id="JAKJPO010000011">
    <property type="protein sequence ID" value="MCF7223108.1"/>
    <property type="molecule type" value="Genomic_DNA"/>
</dbReference>
<name>A0ABS9HWF9_9GAMM</name>
<feature type="domain" description="Zinc finger Ogr/Delta-type" evidence="1">
    <location>
        <begin position="3"/>
        <end position="28"/>
    </location>
</feature>